<gene>
    <name evidence="6" type="ORF">ATM17_03635</name>
    <name evidence="7" type="ORF">ATM17_04235</name>
    <name evidence="8" type="ORF">ATM17_22280</name>
</gene>
<dbReference type="SUPFAM" id="SSF56349">
    <property type="entry name" value="DNA breaking-rejoining enzymes"/>
    <property type="match status" value="1"/>
</dbReference>
<evidence type="ECO:0000256" key="2">
    <source>
        <dbReference type="ARBA" id="ARBA00022908"/>
    </source>
</evidence>
<dbReference type="PANTHER" id="PTHR30349:SF41">
    <property type="entry name" value="INTEGRASE_RECOMBINASE PROTEIN MJ0367-RELATED"/>
    <property type="match status" value="1"/>
</dbReference>
<dbReference type="Proteomes" id="UP000076088">
    <property type="component" value="Chromosome"/>
</dbReference>
<dbReference type="AlphaFoldDB" id="A0A0P0D3N6"/>
<evidence type="ECO:0000313" key="9">
    <source>
        <dbReference type="Proteomes" id="UP000076088"/>
    </source>
</evidence>
<accession>A0A0P0D3N6</accession>
<keyword evidence="3" id="KW-0238">DNA-binding</keyword>
<dbReference type="EMBL" id="CP013344">
    <property type="protein sequence ID" value="AMU88143.1"/>
    <property type="molecule type" value="Genomic_DNA"/>
</dbReference>
<keyword evidence="4" id="KW-0233">DNA recombination</keyword>
<evidence type="ECO:0000313" key="6">
    <source>
        <dbReference type="EMBL" id="AMU88143.1"/>
    </source>
</evidence>
<dbReference type="InterPro" id="IPR011010">
    <property type="entry name" value="DNA_brk_join_enz"/>
</dbReference>
<comment type="similarity">
    <text evidence="1">Belongs to the 'phage' integrase family.</text>
</comment>
<dbReference type="CDD" id="cd00797">
    <property type="entry name" value="INT_RitB_C_like"/>
    <property type="match status" value="1"/>
</dbReference>
<dbReference type="EMBL" id="CP013344">
    <property type="protein sequence ID" value="AMU91744.1"/>
    <property type="molecule type" value="Genomic_DNA"/>
</dbReference>
<dbReference type="RefSeq" id="WP_054724981.1">
    <property type="nucleotide sequence ID" value="NZ_CP009429.1"/>
</dbReference>
<evidence type="ECO:0000259" key="5">
    <source>
        <dbReference type="PROSITE" id="PS51898"/>
    </source>
</evidence>
<keyword evidence="9" id="KW-1185">Reference proteome</keyword>
<dbReference type="Gene3D" id="1.10.443.10">
    <property type="entry name" value="Intergrase catalytic core"/>
    <property type="match status" value="1"/>
</dbReference>
<dbReference type="GO" id="GO:0003677">
    <property type="term" value="F:DNA binding"/>
    <property type="evidence" value="ECO:0007669"/>
    <property type="project" value="UniProtKB-KW"/>
</dbReference>
<name>A0A0P0D3N6_SPHMC</name>
<dbReference type="InterPro" id="IPR013762">
    <property type="entry name" value="Integrase-like_cat_sf"/>
</dbReference>
<evidence type="ECO:0000256" key="4">
    <source>
        <dbReference type="ARBA" id="ARBA00023172"/>
    </source>
</evidence>
<keyword evidence="2" id="KW-0229">DNA integration</keyword>
<reference evidence="6" key="2">
    <citation type="submission" date="2015-11" db="EMBL/GenBank/DDBJ databases">
        <authorList>
            <person name="Yoshiyuki O."/>
        </authorList>
    </citation>
    <scope>NUCLEOTIDE SEQUENCE</scope>
    <source>
        <strain evidence="6">203N</strain>
    </source>
</reference>
<dbReference type="KEGG" id="smaz:LH19_21720"/>
<dbReference type="EMBL" id="CP013344">
    <property type="protein sequence ID" value="AMU88251.1"/>
    <property type="molecule type" value="Genomic_DNA"/>
</dbReference>
<evidence type="ECO:0000256" key="1">
    <source>
        <dbReference type="ARBA" id="ARBA00008857"/>
    </source>
</evidence>
<feature type="domain" description="Tyr recombinase" evidence="5">
    <location>
        <begin position="97"/>
        <end position="298"/>
    </location>
</feature>
<evidence type="ECO:0000313" key="8">
    <source>
        <dbReference type="EMBL" id="AMU91744.1"/>
    </source>
</evidence>
<dbReference type="OrthoDB" id="5464621at2"/>
<dbReference type="InterPro" id="IPR050090">
    <property type="entry name" value="Tyrosine_recombinase_XerCD"/>
</dbReference>
<evidence type="ECO:0000256" key="3">
    <source>
        <dbReference type="ARBA" id="ARBA00023125"/>
    </source>
</evidence>
<dbReference type="GO" id="GO:0006310">
    <property type="term" value="P:DNA recombination"/>
    <property type="evidence" value="ECO:0007669"/>
    <property type="project" value="UniProtKB-KW"/>
</dbReference>
<reference evidence="6 9" key="3">
    <citation type="journal article" date="2016" name="Genome Announc.">
        <title>Complete Genome Sequence of Sphingopyxis macrogoltabida Strain 203N (NBRC 111659), a Polyethylene Glycol Degrader.</title>
        <authorList>
            <person name="Ohtsubo Y."/>
            <person name="Nonoyama S."/>
            <person name="Nagata Y."/>
            <person name="Numata M."/>
            <person name="Tsuchikane K."/>
            <person name="Hosoyama A."/>
            <person name="Yamazoe A."/>
            <person name="Tsuda M."/>
            <person name="Fujita N."/>
            <person name="Kawai F."/>
        </authorList>
    </citation>
    <scope>NUCLEOTIDE SEQUENCE [LARGE SCALE GENOMIC DNA]</scope>
    <source>
        <strain evidence="6 9">203N</strain>
    </source>
</reference>
<reference evidence="9" key="1">
    <citation type="submission" date="2015-11" db="EMBL/GenBank/DDBJ databases">
        <title>Complete genome sequence of a polyethylene-glycol degrader Sphingopyxis macrogoltabida 203N (NBRC 111659).</title>
        <authorList>
            <person name="Yoshiyuki O."/>
            <person name="Shouta N."/>
            <person name="Nagata Y."/>
            <person name="Numata M."/>
            <person name="Tsuchikane K."/>
            <person name="Hosoyama A."/>
            <person name="Yamazoe A."/>
            <person name="Tsuda M."/>
            <person name="Fujita N."/>
            <person name="Kawai F."/>
        </authorList>
    </citation>
    <scope>NUCLEOTIDE SEQUENCE [LARGE SCALE GENOMIC DNA]</scope>
    <source>
        <strain evidence="9">203N</strain>
    </source>
</reference>
<protein>
    <submittedName>
        <fullName evidence="6">Integrase</fullName>
    </submittedName>
</protein>
<organism evidence="6 9">
    <name type="scientific">Sphingopyxis macrogoltabida</name>
    <name type="common">Sphingomonas macrogoltabidus</name>
    <dbReference type="NCBI Taxonomy" id="33050"/>
    <lineage>
        <taxon>Bacteria</taxon>
        <taxon>Pseudomonadati</taxon>
        <taxon>Pseudomonadota</taxon>
        <taxon>Alphaproteobacteria</taxon>
        <taxon>Sphingomonadales</taxon>
        <taxon>Sphingomonadaceae</taxon>
        <taxon>Sphingopyxis</taxon>
    </lineage>
</organism>
<proteinExistence type="inferred from homology"/>
<dbReference type="PANTHER" id="PTHR30349">
    <property type="entry name" value="PHAGE INTEGRASE-RELATED"/>
    <property type="match status" value="1"/>
</dbReference>
<dbReference type="InterPro" id="IPR002104">
    <property type="entry name" value="Integrase_catalytic"/>
</dbReference>
<evidence type="ECO:0000313" key="7">
    <source>
        <dbReference type="EMBL" id="AMU88251.1"/>
    </source>
</evidence>
<dbReference type="KEGG" id="smaz:LH19_03680"/>
<dbReference type="Pfam" id="PF00589">
    <property type="entry name" value="Phage_integrase"/>
    <property type="match status" value="1"/>
</dbReference>
<dbReference type="KEGG" id="smaz:LH19_04275"/>
<sequence length="308" mass="34974">MSPLRDALERYITMRRGFGYKLRCQALLLSRFVADMEQQGAAIITTKLALDWATKEARPPTWPGRLSAVRAFARHLSSTEPRTQIPPTDILAARQRRTPYIYTDQEIGSLLNAMLTVRSAKGLHRWTYYCIFGLLAVTGLRIGEALRLKHDDVDLGAGLLTIRDTKFGKSRLVPIHSTTVAVLTDYAKRRDAVCFTPISPTFFVGEQGRALNHSAIHLIFRTVARQIGLRRPGDAYRGPRIHDLRHSYAVATLLRWYRAGDDVEQRLPILSTYLGHSHTSCTYWYLSACPELMEHAARRLDARWEQAS</sequence>
<dbReference type="GO" id="GO:0015074">
    <property type="term" value="P:DNA integration"/>
    <property type="evidence" value="ECO:0007669"/>
    <property type="project" value="UniProtKB-KW"/>
</dbReference>
<dbReference type="PROSITE" id="PS51898">
    <property type="entry name" value="TYR_RECOMBINASE"/>
    <property type="match status" value="1"/>
</dbReference>